<dbReference type="InterPro" id="IPR001387">
    <property type="entry name" value="Cro/C1-type_HTH"/>
</dbReference>
<gene>
    <name evidence="2" type="ORF">H9856_02385</name>
</gene>
<reference evidence="2" key="2">
    <citation type="submission" date="2021-04" db="EMBL/GenBank/DDBJ databases">
        <authorList>
            <person name="Gilroy R."/>
        </authorList>
    </citation>
    <scope>NUCLEOTIDE SEQUENCE</scope>
    <source>
        <strain evidence="2">ChiSxjej3B15-572</strain>
    </source>
</reference>
<dbReference type="PROSITE" id="PS50943">
    <property type="entry name" value="HTH_CROC1"/>
    <property type="match status" value="1"/>
</dbReference>
<dbReference type="GO" id="GO:0003677">
    <property type="term" value="F:DNA binding"/>
    <property type="evidence" value="ECO:0007669"/>
    <property type="project" value="InterPro"/>
</dbReference>
<organism evidence="2 3">
    <name type="scientific">Candidatus Limosilactobacillus merdigallinarum</name>
    <dbReference type="NCBI Taxonomy" id="2838652"/>
    <lineage>
        <taxon>Bacteria</taxon>
        <taxon>Bacillati</taxon>
        <taxon>Bacillota</taxon>
        <taxon>Bacilli</taxon>
        <taxon>Lactobacillales</taxon>
        <taxon>Lactobacillaceae</taxon>
        <taxon>Limosilactobacillus</taxon>
    </lineage>
</organism>
<reference evidence="2" key="1">
    <citation type="journal article" date="2021" name="PeerJ">
        <title>Extensive microbial diversity within the chicken gut microbiome revealed by metagenomics and culture.</title>
        <authorList>
            <person name="Gilroy R."/>
            <person name="Ravi A."/>
            <person name="Getino M."/>
            <person name="Pursley I."/>
            <person name="Horton D.L."/>
            <person name="Alikhan N.F."/>
            <person name="Baker D."/>
            <person name="Gharbi K."/>
            <person name="Hall N."/>
            <person name="Watson M."/>
            <person name="Adriaenssens E.M."/>
            <person name="Foster-Nyarko E."/>
            <person name="Jarju S."/>
            <person name="Secka A."/>
            <person name="Antonio M."/>
            <person name="Oren A."/>
            <person name="Chaudhuri R.R."/>
            <person name="La Ragione R."/>
            <person name="Hildebrand F."/>
            <person name="Pallen M.J."/>
        </authorList>
    </citation>
    <scope>NUCLEOTIDE SEQUENCE</scope>
    <source>
        <strain evidence="2">ChiSxjej3B15-572</strain>
    </source>
</reference>
<dbReference type="SUPFAM" id="SSF47413">
    <property type="entry name" value="lambda repressor-like DNA-binding domains"/>
    <property type="match status" value="1"/>
</dbReference>
<dbReference type="SMART" id="SM00530">
    <property type="entry name" value="HTH_XRE"/>
    <property type="match status" value="1"/>
</dbReference>
<dbReference type="Proteomes" id="UP000824231">
    <property type="component" value="Unassembled WGS sequence"/>
</dbReference>
<dbReference type="InterPro" id="IPR010982">
    <property type="entry name" value="Lambda_DNA-bd_dom_sf"/>
</dbReference>
<dbReference type="AlphaFoldDB" id="A0A9D1VHZ6"/>
<dbReference type="EMBL" id="DXFH01000006">
    <property type="protein sequence ID" value="HIX35248.1"/>
    <property type="molecule type" value="Genomic_DNA"/>
</dbReference>
<dbReference type="Pfam" id="PF01381">
    <property type="entry name" value="HTH_3"/>
    <property type="match status" value="1"/>
</dbReference>
<protein>
    <submittedName>
        <fullName evidence="2">Helix-turn-helix domain-containing protein</fullName>
    </submittedName>
</protein>
<dbReference type="Gene3D" id="1.10.260.40">
    <property type="entry name" value="lambda repressor-like DNA-binding domains"/>
    <property type="match status" value="1"/>
</dbReference>
<evidence type="ECO:0000313" key="3">
    <source>
        <dbReference type="Proteomes" id="UP000824231"/>
    </source>
</evidence>
<evidence type="ECO:0000313" key="2">
    <source>
        <dbReference type="EMBL" id="HIX35248.1"/>
    </source>
</evidence>
<name>A0A9D1VHZ6_9LACO</name>
<evidence type="ECO:0000259" key="1">
    <source>
        <dbReference type="PROSITE" id="PS50943"/>
    </source>
</evidence>
<comment type="caution">
    <text evidence="2">The sequence shown here is derived from an EMBL/GenBank/DDBJ whole genome shotgun (WGS) entry which is preliminary data.</text>
</comment>
<dbReference type="CDD" id="cd00093">
    <property type="entry name" value="HTH_XRE"/>
    <property type="match status" value="1"/>
</dbReference>
<proteinExistence type="predicted"/>
<feature type="domain" description="HTH cro/C1-type" evidence="1">
    <location>
        <begin position="9"/>
        <end position="64"/>
    </location>
</feature>
<sequence>MESMLGKNIVNRRHELKMTQQTLAERSDLSINFISRSERGGSNNVSSATLYKLALALQTSMDSLMIGPTEVSKTAHGPHLTKLVQKLEEYDANTAERLSKVILELLESK</sequence>
<accession>A0A9D1VHZ6</accession>